<evidence type="ECO:0000259" key="8">
    <source>
        <dbReference type="Pfam" id="PF02687"/>
    </source>
</evidence>
<dbReference type="InterPro" id="IPR003838">
    <property type="entry name" value="ABC3_permease_C"/>
</dbReference>
<dbReference type="RefSeq" id="WP_132114918.1">
    <property type="nucleotide sequence ID" value="NZ_SLWS01000002.1"/>
</dbReference>
<dbReference type="OrthoDB" id="9780560at2"/>
<feature type="transmembrane region" description="Helical" evidence="7">
    <location>
        <begin position="25"/>
        <end position="46"/>
    </location>
</feature>
<dbReference type="PANTHER" id="PTHR30572:SF4">
    <property type="entry name" value="ABC TRANSPORTER PERMEASE YTRF"/>
    <property type="match status" value="1"/>
</dbReference>
<evidence type="ECO:0000313" key="11">
    <source>
        <dbReference type="Proteomes" id="UP000295680"/>
    </source>
</evidence>
<comment type="subcellular location">
    <subcellularLocation>
        <location evidence="1">Cell membrane</location>
        <topology evidence="1">Multi-pass membrane protein</topology>
    </subcellularLocation>
</comment>
<dbReference type="AlphaFoldDB" id="A0A4R2JT86"/>
<evidence type="ECO:0000256" key="7">
    <source>
        <dbReference type="SAM" id="Phobius"/>
    </source>
</evidence>
<organism evidence="10 11">
    <name type="scientific">Actinocrispum wychmicini</name>
    <dbReference type="NCBI Taxonomy" id="1213861"/>
    <lineage>
        <taxon>Bacteria</taxon>
        <taxon>Bacillati</taxon>
        <taxon>Actinomycetota</taxon>
        <taxon>Actinomycetes</taxon>
        <taxon>Pseudonocardiales</taxon>
        <taxon>Pseudonocardiaceae</taxon>
        <taxon>Actinocrispum</taxon>
    </lineage>
</organism>
<keyword evidence="3 7" id="KW-0812">Transmembrane</keyword>
<evidence type="ECO:0000313" key="10">
    <source>
        <dbReference type="EMBL" id="TCO62844.1"/>
    </source>
</evidence>
<keyword evidence="5 7" id="KW-0472">Membrane</keyword>
<dbReference type="PANTHER" id="PTHR30572">
    <property type="entry name" value="MEMBRANE COMPONENT OF TRANSPORTER-RELATED"/>
    <property type="match status" value="1"/>
</dbReference>
<dbReference type="GO" id="GO:0022857">
    <property type="term" value="F:transmembrane transporter activity"/>
    <property type="evidence" value="ECO:0007669"/>
    <property type="project" value="TreeGrafter"/>
</dbReference>
<feature type="transmembrane region" description="Helical" evidence="7">
    <location>
        <begin position="369"/>
        <end position="389"/>
    </location>
</feature>
<feature type="domain" description="ABC3 transporter permease C-terminal" evidence="8">
    <location>
        <begin position="283"/>
        <end position="396"/>
    </location>
</feature>
<dbReference type="InterPro" id="IPR025857">
    <property type="entry name" value="MacB_PCD"/>
</dbReference>
<feature type="domain" description="MacB-like periplasmic core" evidence="9">
    <location>
        <begin position="24"/>
        <end position="243"/>
    </location>
</feature>
<feature type="transmembrane region" description="Helical" evidence="7">
    <location>
        <begin position="324"/>
        <end position="357"/>
    </location>
</feature>
<keyword evidence="11" id="KW-1185">Reference proteome</keyword>
<evidence type="ECO:0000259" key="9">
    <source>
        <dbReference type="Pfam" id="PF12704"/>
    </source>
</evidence>
<dbReference type="Proteomes" id="UP000295680">
    <property type="component" value="Unassembled WGS sequence"/>
</dbReference>
<reference evidence="10 11" key="1">
    <citation type="submission" date="2019-03" db="EMBL/GenBank/DDBJ databases">
        <title>Genomic Encyclopedia of Type Strains, Phase IV (KMG-IV): sequencing the most valuable type-strain genomes for metagenomic binning, comparative biology and taxonomic classification.</title>
        <authorList>
            <person name="Goeker M."/>
        </authorList>
    </citation>
    <scope>NUCLEOTIDE SEQUENCE [LARGE SCALE GENOMIC DNA]</scope>
    <source>
        <strain evidence="10 11">DSM 45934</strain>
    </source>
</reference>
<keyword evidence="2" id="KW-1003">Cell membrane</keyword>
<evidence type="ECO:0000256" key="1">
    <source>
        <dbReference type="ARBA" id="ARBA00004651"/>
    </source>
</evidence>
<comment type="caution">
    <text evidence="10">The sequence shown here is derived from an EMBL/GenBank/DDBJ whole genome shotgun (WGS) entry which is preliminary data.</text>
</comment>
<dbReference type="Pfam" id="PF12704">
    <property type="entry name" value="MacB_PCD"/>
    <property type="match status" value="1"/>
</dbReference>
<comment type="similarity">
    <text evidence="6">Belongs to the ABC-4 integral membrane protein family.</text>
</comment>
<sequence>MARFALRDLAAEAVAGITQRPARSVLTMLGTVLGTAAFVAIIGLTATSAGQIDKRFTLLGATQVTVEDTAATQRVDPRLDFPEDADSRVGGLNGVVAAGRYWKVPLAEGTAVSARPRVSTRDGERLEVLGVSPGALRAAGTTTSTGVLFDEFHERRAERVALLGAGAAGRLGISRLDAAPAVFVGDAAYTVVGIIADAERLPRLGLSVIIPASTALRRYGPPPPADPAKMLIQTRLGAAQQVAREAPLALRPDHPDLLTALAPADPRSLRDAVTQDVNSLFLLLAGLALVVGALGIANTTLVSVMERTTEIGIRRSLGARRRHIAAQFIAESSVLGALGGLVGASLGVMTVVLVALYQRWTAVLDPLAVIPAPVVGAVVGLLAGVYPALRAASIEPVDALRS</sequence>
<evidence type="ECO:0000256" key="5">
    <source>
        <dbReference type="ARBA" id="ARBA00023136"/>
    </source>
</evidence>
<gene>
    <name evidence="10" type="ORF">EV192_102983</name>
</gene>
<dbReference type="GO" id="GO:0005886">
    <property type="term" value="C:plasma membrane"/>
    <property type="evidence" value="ECO:0007669"/>
    <property type="project" value="UniProtKB-SubCell"/>
</dbReference>
<name>A0A4R2JT86_9PSEU</name>
<evidence type="ECO:0000256" key="3">
    <source>
        <dbReference type="ARBA" id="ARBA00022692"/>
    </source>
</evidence>
<evidence type="ECO:0000256" key="4">
    <source>
        <dbReference type="ARBA" id="ARBA00022989"/>
    </source>
</evidence>
<dbReference type="EMBL" id="SLWS01000002">
    <property type="protein sequence ID" value="TCO62844.1"/>
    <property type="molecule type" value="Genomic_DNA"/>
</dbReference>
<keyword evidence="4 7" id="KW-1133">Transmembrane helix</keyword>
<dbReference type="Pfam" id="PF02687">
    <property type="entry name" value="FtsX"/>
    <property type="match status" value="1"/>
</dbReference>
<evidence type="ECO:0000256" key="2">
    <source>
        <dbReference type="ARBA" id="ARBA00022475"/>
    </source>
</evidence>
<feature type="transmembrane region" description="Helical" evidence="7">
    <location>
        <begin position="280"/>
        <end position="304"/>
    </location>
</feature>
<accession>A0A4R2JT86</accession>
<evidence type="ECO:0000256" key="6">
    <source>
        <dbReference type="ARBA" id="ARBA00038076"/>
    </source>
</evidence>
<protein>
    <submittedName>
        <fullName evidence="10">Putative ABC transport system permease protein</fullName>
    </submittedName>
</protein>
<proteinExistence type="inferred from homology"/>
<dbReference type="InterPro" id="IPR050250">
    <property type="entry name" value="Macrolide_Exporter_MacB"/>
</dbReference>